<gene>
    <name evidence="2" type="ORF">CN495_35965</name>
</gene>
<dbReference type="EMBL" id="NTYF01000299">
    <property type="protein sequence ID" value="PER34841.1"/>
    <property type="molecule type" value="Genomic_DNA"/>
</dbReference>
<name>A0ABD6RW70_BACTU</name>
<evidence type="ECO:0000256" key="1">
    <source>
        <dbReference type="SAM" id="MobiDB-lite"/>
    </source>
</evidence>
<evidence type="ECO:0000313" key="3">
    <source>
        <dbReference type="Proteomes" id="UP000219897"/>
    </source>
</evidence>
<dbReference type="Gene3D" id="2.170.15.10">
    <property type="entry name" value="Proaerolysin, chain A, domain 3"/>
    <property type="match status" value="1"/>
</dbReference>
<dbReference type="PIRSF" id="PIRSF026584">
    <property type="entry name" value="Delta_tox"/>
    <property type="match status" value="1"/>
</dbReference>
<reference evidence="2 3" key="1">
    <citation type="submission" date="2017-09" db="EMBL/GenBank/DDBJ databases">
        <title>Large-scale bioinformatics analysis of Bacillus genomes uncovers conserved roles of natural products in bacterial physiology.</title>
        <authorList>
            <consortium name="Agbiome Team Llc"/>
            <person name="Bleich R.M."/>
            <person name="Kirk G.J."/>
            <person name="Santa Maria K.C."/>
            <person name="Allen S.E."/>
            <person name="Farag S."/>
            <person name="Shank E.A."/>
            <person name="Bowers A."/>
        </authorList>
    </citation>
    <scope>NUCLEOTIDE SEQUENCE [LARGE SCALE GENOMIC DNA]</scope>
    <source>
        <strain evidence="2 3">AFS005140</strain>
    </source>
</reference>
<evidence type="ECO:0000313" key="2">
    <source>
        <dbReference type="EMBL" id="PER34841.1"/>
    </source>
</evidence>
<sequence length="347" mass="38562">MTKKLYKEAFLMAIIDSLAQDAQKAWDFLWLSEARPGTVRNRTLHNYQLRDVLVVPKQTRFNVLPQLQLSSEQHIENDTSVQQSQTLYFEEKTIDSVTTSVTHGFTASTSVTTKTSFDFNFIFGSSNTEVAFNIEAGYNFSSTTTQTSTKERSWKIEQPVIAPPFSKVTATLLVFHGETDVPMDLSAIIQGVRIPEFDYDPPWGNTIYTANFDVLSGAGTTIAQISPIHMAHVSSSYTNDFTNIYNAKWNGTATSRVSSGLYSVVRLVEEPLPGHHGETRTYYSSPILANPSQIFRSDSLDNRIPINNSIPPASSTRSNERESSINNSIPPASSTRGNKKESSIIIP</sequence>
<dbReference type="Pfam" id="PF03318">
    <property type="entry name" value="ETX_MTX2"/>
    <property type="match status" value="1"/>
</dbReference>
<proteinExistence type="predicted"/>
<accession>A0ABD6RW70</accession>
<dbReference type="InterPro" id="IPR004991">
    <property type="entry name" value="Aerolysin-like"/>
</dbReference>
<dbReference type="Proteomes" id="UP000219897">
    <property type="component" value="Unassembled WGS sequence"/>
</dbReference>
<feature type="compositionally biased region" description="Low complexity" evidence="1">
    <location>
        <begin position="324"/>
        <end position="334"/>
    </location>
</feature>
<protein>
    <recommendedName>
        <fullName evidence="4">Cytotoxin</fullName>
    </recommendedName>
</protein>
<organism evidence="2 3">
    <name type="scientific">Bacillus thuringiensis</name>
    <dbReference type="NCBI Taxonomy" id="1428"/>
    <lineage>
        <taxon>Bacteria</taxon>
        <taxon>Bacillati</taxon>
        <taxon>Bacillota</taxon>
        <taxon>Bacilli</taxon>
        <taxon>Bacillales</taxon>
        <taxon>Bacillaceae</taxon>
        <taxon>Bacillus</taxon>
        <taxon>Bacillus cereus group</taxon>
    </lineage>
</organism>
<dbReference type="SUPFAM" id="SSF56973">
    <property type="entry name" value="Aerolisin/ETX pore-forming domain"/>
    <property type="match status" value="1"/>
</dbReference>
<feature type="region of interest" description="Disordered" evidence="1">
    <location>
        <begin position="305"/>
        <end position="347"/>
    </location>
</feature>
<feature type="compositionally biased region" description="Basic and acidic residues" evidence="1">
    <location>
        <begin position="338"/>
        <end position="347"/>
    </location>
</feature>
<dbReference type="AlphaFoldDB" id="A0ABD6RW70"/>
<comment type="caution">
    <text evidence="2">The sequence shown here is derived from an EMBL/GenBank/DDBJ whole genome shotgun (WGS) entry which is preliminary data.</text>
</comment>
<dbReference type="InterPro" id="IPR011218">
    <property type="entry name" value="Insecticidal_delta_endotoxin"/>
</dbReference>
<dbReference type="CDD" id="cd20226">
    <property type="entry name" value="PFM_Cry51Aa-like"/>
    <property type="match status" value="1"/>
</dbReference>
<evidence type="ECO:0008006" key="4">
    <source>
        <dbReference type="Google" id="ProtNLM"/>
    </source>
</evidence>